<protein>
    <submittedName>
        <fullName evidence="1">Uncharacterized protein</fullName>
    </submittedName>
</protein>
<organism evidence="1 2">
    <name type="scientific">Xenorhabdus cabanillasii JM26</name>
    <dbReference type="NCBI Taxonomy" id="1427517"/>
    <lineage>
        <taxon>Bacteria</taxon>
        <taxon>Pseudomonadati</taxon>
        <taxon>Pseudomonadota</taxon>
        <taxon>Gammaproteobacteria</taxon>
        <taxon>Enterobacterales</taxon>
        <taxon>Morganellaceae</taxon>
        <taxon>Xenorhabdus</taxon>
    </lineage>
</organism>
<dbReference type="EMBL" id="CBXE010000057">
    <property type="protein sequence ID" value="CDL80395.1"/>
    <property type="molecule type" value="Genomic_DNA"/>
</dbReference>
<sequence>MNNTSTNNDVSKLSFLHTPYDLIREEMDKIFLQDASVSWNEW</sequence>
<accession>W1IT67</accession>
<name>W1IT67_9GAMM</name>
<dbReference type="RefSeq" id="WP_339373674.1">
    <property type="nucleotide sequence ID" value="NZ_CAWNQM010000234.1"/>
</dbReference>
<comment type="caution">
    <text evidence="1">The sequence shown here is derived from an EMBL/GenBank/DDBJ whole genome shotgun (WGS) entry which is preliminary data.</text>
</comment>
<dbReference type="Proteomes" id="UP000019197">
    <property type="component" value="Unassembled WGS sequence"/>
</dbReference>
<reference evidence="1 2" key="1">
    <citation type="submission" date="2013-11" db="EMBL/GenBank/DDBJ databases">
        <title>Draft genome sequence and annotation of the entomopathogenic bacterium, Xenorhabdus cabanillasi strain JM26.</title>
        <authorList>
            <person name="Gualtieri M."/>
            <person name="Ogier J.C."/>
            <person name="Pages S."/>
            <person name="Givaudan A."/>
            <person name="Gaudriault S."/>
        </authorList>
    </citation>
    <scope>NUCLEOTIDE SEQUENCE [LARGE SCALE GENOMIC DNA]</scope>
    <source>
        <strain evidence="1 2">JM26</strain>
    </source>
</reference>
<dbReference type="AlphaFoldDB" id="W1IT67"/>
<gene>
    <name evidence="1" type="ORF">XCR1_150006</name>
</gene>
<evidence type="ECO:0000313" key="2">
    <source>
        <dbReference type="Proteomes" id="UP000019197"/>
    </source>
</evidence>
<proteinExistence type="predicted"/>
<evidence type="ECO:0000313" key="1">
    <source>
        <dbReference type="EMBL" id="CDL80395.1"/>
    </source>
</evidence>